<reference evidence="9 10" key="2">
    <citation type="journal article" date="2012" name="Stand. Genomic Sci.">
        <title>Complete genome sequence of the moderately thermophilic mineral-sulfide-oxidizing firmicute Sulfobacillus acidophilus type strain (NAL(T)).</title>
        <authorList>
            <person name="Anderson I."/>
            <person name="Chertkov O."/>
            <person name="Chen A."/>
            <person name="Saunders E."/>
            <person name="Lapidus A."/>
            <person name="Nolan M."/>
            <person name="Lucas S."/>
            <person name="Hammon N."/>
            <person name="Deshpande S."/>
            <person name="Cheng J.F."/>
            <person name="Han C."/>
            <person name="Tapia R."/>
            <person name="Goodwin L.A."/>
            <person name="Pitluck S."/>
            <person name="Liolios K."/>
            <person name="Pagani I."/>
            <person name="Ivanova N."/>
            <person name="Mikhailova N."/>
            <person name="Pati A."/>
            <person name="Palaniappan K."/>
            <person name="Land M."/>
            <person name="Pan C."/>
            <person name="Rohde M."/>
            <person name="Pukall R."/>
            <person name="Goker M."/>
            <person name="Detter J.C."/>
            <person name="Woyke T."/>
            <person name="Bristow J."/>
            <person name="Eisen J.A."/>
            <person name="Markowitz V."/>
            <person name="Hugenholtz P."/>
            <person name="Kyrpides N.C."/>
            <person name="Klenk H.P."/>
            <person name="Mavromatis K."/>
        </authorList>
    </citation>
    <scope>NUCLEOTIDE SEQUENCE [LARGE SCALE GENOMIC DNA]</scope>
    <source>
        <strain evidence="10">ATCC 700253 / DSM 10332 / NAL</strain>
    </source>
</reference>
<sequence length="397" mass="43131">MSRVWDPEIPRPFYVLMAGRFMNLVGNSLVFPFMTIYLATRLHASLGIVGLIMTLYGASQVAAQLLGGVLSDTWGRKRVMITATVLGALTTVEVGLAHHAGFLITMLILMGLTVPLFQPASMAMVGDLVPESKLSHAYSLMRMASNAGIVIGPMIGGFLADRSFESIFLLDALSLVIFFVIIVRFIPETRPSGPRPRNPGGIRDVLRDRSFLHFSALWGLTGMVYSQLYQVVPAYLHVDLHYPPSTFGYLAAENALGVVLLQWPLTRLTRPLGSSSQMALGVLAYAGGFLLMLLGHRLLVFAGAVMVITIGENIINPAASTWVAERAPEALRGRYMGVFGLANRLGAALGPSWGGWLLTLGAVPWLLLTGLEGGFLAWGYRRFGHARRQPLQLPASR</sequence>
<dbReference type="PROSITE" id="PS50850">
    <property type="entry name" value="MFS"/>
    <property type="match status" value="1"/>
</dbReference>
<feature type="transmembrane region" description="Helical" evidence="7">
    <location>
        <begin position="103"/>
        <end position="128"/>
    </location>
</feature>
<evidence type="ECO:0000256" key="5">
    <source>
        <dbReference type="ARBA" id="ARBA00022989"/>
    </source>
</evidence>
<evidence type="ECO:0000256" key="6">
    <source>
        <dbReference type="ARBA" id="ARBA00023136"/>
    </source>
</evidence>
<dbReference type="AlphaFoldDB" id="G8TYL1"/>
<dbReference type="GO" id="GO:0022857">
    <property type="term" value="F:transmembrane transporter activity"/>
    <property type="evidence" value="ECO:0007669"/>
    <property type="project" value="InterPro"/>
</dbReference>
<feature type="transmembrane region" description="Helical" evidence="7">
    <location>
        <begin position="278"/>
        <end position="295"/>
    </location>
</feature>
<evidence type="ECO:0000256" key="2">
    <source>
        <dbReference type="ARBA" id="ARBA00022448"/>
    </source>
</evidence>
<reference evidence="10" key="1">
    <citation type="submission" date="2011-12" db="EMBL/GenBank/DDBJ databases">
        <title>The complete genome of chromosome of Sulfobacillus acidophilus DSM 10332.</title>
        <authorList>
            <person name="Lucas S."/>
            <person name="Han J."/>
            <person name="Lapidus A."/>
            <person name="Bruce D."/>
            <person name="Goodwin L."/>
            <person name="Pitluck S."/>
            <person name="Peters L."/>
            <person name="Kyrpides N."/>
            <person name="Mavromatis K."/>
            <person name="Ivanova N."/>
            <person name="Mikhailova N."/>
            <person name="Chertkov O."/>
            <person name="Saunders E."/>
            <person name="Detter J.C."/>
            <person name="Tapia R."/>
            <person name="Han C."/>
            <person name="Land M."/>
            <person name="Hauser L."/>
            <person name="Markowitz V."/>
            <person name="Cheng J.-F."/>
            <person name="Hugenholtz P."/>
            <person name="Woyke T."/>
            <person name="Wu D."/>
            <person name="Pukall R."/>
            <person name="Gehrich-Schroeter G."/>
            <person name="Schneider S."/>
            <person name="Klenk H.-P."/>
            <person name="Eisen J.A."/>
        </authorList>
    </citation>
    <scope>NUCLEOTIDE SEQUENCE [LARGE SCALE GENOMIC DNA]</scope>
    <source>
        <strain evidence="10">ATCC 700253 / DSM 10332 / NAL</strain>
    </source>
</reference>
<accession>G8TYL1</accession>
<feature type="transmembrane region" description="Helical" evidence="7">
    <location>
        <begin position="166"/>
        <end position="187"/>
    </location>
</feature>
<comment type="subcellular location">
    <subcellularLocation>
        <location evidence="1">Cell membrane</location>
        <topology evidence="1">Multi-pass membrane protein</topology>
    </subcellularLocation>
</comment>
<evidence type="ECO:0000313" key="9">
    <source>
        <dbReference type="EMBL" id="AEW06272.1"/>
    </source>
</evidence>
<feature type="transmembrane region" description="Helical" evidence="7">
    <location>
        <begin position="140"/>
        <end position="160"/>
    </location>
</feature>
<proteinExistence type="predicted"/>
<evidence type="ECO:0000259" key="8">
    <source>
        <dbReference type="PROSITE" id="PS50850"/>
    </source>
</evidence>
<dbReference type="SUPFAM" id="SSF103473">
    <property type="entry name" value="MFS general substrate transporter"/>
    <property type="match status" value="1"/>
</dbReference>
<dbReference type="PANTHER" id="PTHR23517:SF2">
    <property type="entry name" value="MULTIDRUG RESISTANCE PROTEIN MDTH"/>
    <property type="match status" value="1"/>
</dbReference>
<keyword evidence="5 7" id="KW-1133">Transmembrane helix</keyword>
<keyword evidence="4 7" id="KW-0812">Transmembrane</keyword>
<dbReference type="STRING" id="679936.Sulac_2811"/>
<feature type="transmembrane region" description="Helical" evidence="7">
    <location>
        <begin position="46"/>
        <end position="67"/>
    </location>
</feature>
<evidence type="ECO:0000256" key="7">
    <source>
        <dbReference type="SAM" id="Phobius"/>
    </source>
</evidence>
<dbReference type="HOGENOM" id="CLU_001265_60_0_9"/>
<protein>
    <submittedName>
        <fullName evidence="9">Major facilitator superfamily MFS_1</fullName>
    </submittedName>
</protein>
<feature type="transmembrane region" description="Helical" evidence="7">
    <location>
        <begin position="362"/>
        <end position="380"/>
    </location>
</feature>
<dbReference type="InterPro" id="IPR036259">
    <property type="entry name" value="MFS_trans_sf"/>
</dbReference>
<dbReference type="Gene3D" id="1.20.1250.20">
    <property type="entry name" value="MFS general substrate transporter like domains"/>
    <property type="match status" value="1"/>
</dbReference>
<dbReference type="InterPro" id="IPR011701">
    <property type="entry name" value="MFS"/>
</dbReference>
<keyword evidence="2" id="KW-0813">Transport</keyword>
<dbReference type="InterPro" id="IPR001958">
    <property type="entry name" value="Tet-R_TetA/multi-R_MdtG-like"/>
</dbReference>
<gene>
    <name evidence="9" type="ordered locus">Sulac_2811</name>
</gene>
<feature type="transmembrane region" description="Helical" evidence="7">
    <location>
        <begin position="21"/>
        <end position="40"/>
    </location>
</feature>
<evidence type="ECO:0000256" key="1">
    <source>
        <dbReference type="ARBA" id="ARBA00004651"/>
    </source>
</evidence>
<evidence type="ECO:0000313" key="10">
    <source>
        <dbReference type="Proteomes" id="UP000005439"/>
    </source>
</evidence>
<dbReference type="CDD" id="cd17329">
    <property type="entry name" value="MFS_MdtH_MDR_like"/>
    <property type="match status" value="1"/>
</dbReference>
<evidence type="ECO:0000256" key="3">
    <source>
        <dbReference type="ARBA" id="ARBA00022475"/>
    </source>
</evidence>
<dbReference type="EMBL" id="CP003179">
    <property type="protein sequence ID" value="AEW06272.1"/>
    <property type="molecule type" value="Genomic_DNA"/>
</dbReference>
<dbReference type="InterPro" id="IPR020846">
    <property type="entry name" value="MFS_dom"/>
</dbReference>
<organism evidence="9 10">
    <name type="scientific">Sulfobacillus acidophilus (strain ATCC 700253 / DSM 10332 / NAL)</name>
    <dbReference type="NCBI Taxonomy" id="679936"/>
    <lineage>
        <taxon>Bacteria</taxon>
        <taxon>Bacillati</taxon>
        <taxon>Bacillota</taxon>
        <taxon>Clostridia</taxon>
        <taxon>Eubacteriales</taxon>
        <taxon>Clostridiales Family XVII. Incertae Sedis</taxon>
        <taxon>Sulfobacillus</taxon>
    </lineage>
</organism>
<feature type="domain" description="Major facilitator superfamily (MFS) profile" evidence="8">
    <location>
        <begin position="12"/>
        <end position="397"/>
    </location>
</feature>
<dbReference type="Pfam" id="PF07690">
    <property type="entry name" value="MFS_1"/>
    <property type="match status" value="1"/>
</dbReference>
<feature type="transmembrane region" description="Helical" evidence="7">
    <location>
        <begin position="248"/>
        <end position="266"/>
    </location>
</feature>
<dbReference type="PANTHER" id="PTHR23517">
    <property type="entry name" value="RESISTANCE PROTEIN MDTM, PUTATIVE-RELATED-RELATED"/>
    <property type="match status" value="1"/>
</dbReference>
<dbReference type="PRINTS" id="PR01035">
    <property type="entry name" value="TCRTETA"/>
</dbReference>
<dbReference type="PATRIC" id="fig|679936.5.peg.2904"/>
<keyword evidence="6 7" id="KW-0472">Membrane</keyword>
<dbReference type="Proteomes" id="UP000005439">
    <property type="component" value="Chromosome"/>
</dbReference>
<keyword evidence="3" id="KW-1003">Cell membrane</keyword>
<dbReference type="InterPro" id="IPR050171">
    <property type="entry name" value="MFS_Transporters"/>
</dbReference>
<feature type="transmembrane region" description="Helical" evidence="7">
    <location>
        <begin position="211"/>
        <end position="228"/>
    </location>
</feature>
<evidence type="ECO:0000256" key="4">
    <source>
        <dbReference type="ARBA" id="ARBA00022692"/>
    </source>
</evidence>
<dbReference type="GO" id="GO:0005886">
    <property type="term" value="C:plasma membrane"/>
    <property type="evidence" value="ECO:0007669"/>
    <property type="project" value="UniProtKB-SubCell"/>
</dbReference>
<keyword evidence="10" id="KW-1185">Reference proteome</keyword>
<dbReference type="KEGG" id="sap:Sulac_2811"/>
<name>G8TYL1_SULAD</name>